<keyword evidence="1" id="KW-0645">Protease</keyword>
<dbReference type="PANTHER" id="PTHR30217">
    <property type="entry name" value="PEPTIDASE U32 FAMILY"/>
    <property type="match status" value="1"/>
</dbReference>
<dbReference type="eggNOG" id="COG0826">
    <property type="taxonomic scope" value="Bacteria"/>
</dbReference>
<dbReference type="SUPFAM" id="SSF102114">
    <property type="entry name" value="Radical SAM enzymes"/>
    <property type="match status" value="1"/>
</dbReference>
<evidence type="ECO:0000256" key="3">
    <source>
        <dbReference type="ARBA" id="ARBA00038374"/>
    </source>
</evidence>
<dbReference type="KEGG" id="tbe:Trebr_2112"/>
<dbReference type="EMBL" id="CP002696">
    <property type="protein sequence ID" value="AEE17527.1"/>
    <property type="molecule type" value="Genomic_DNA"/>
</dbReference>
<dbReference type="Proteomes" id="UP000006546">
    <property type="component" value="Chromosome"/>
</dbReference>
<proteinExistence type="inferred from homology"/>
<dbReference type="HOGENOM" id="CLU_011540_0_0_12"/>
<name>F4LK65_TREBD</name>
<comment type="similarity">
    <text evidence="3">Belongs to the peptidase U32 family.</text>
</comment>
<dbReference type="InterPro" id="IPR001539">
    <property type="entry name" value="Peptidase_U32"/>
</dbReference>
<accession>F4LK65</accession>
<dbReference type="GO" id="GO:0008233">
    <property type="term" value="F:peptidase activity"/>
    <property type="evidence" value="ECO:0007669"/>
    <property type="project" value="UniProtKB-KW"/>
</dbReference>
<dbReference type="Pfam" id="PF01136">
    <property type="entry name" value="Peptidase_U32"/>
    <property type="match status" value="1"/>
</dbReference>
<dbReference type="GO" id="GO:0006508">
    <property type="term" value="P:proteolysis"/>
    <property type="evidence" value="ECO:0007669"/>
    <property type="project" value="UniProtKB-KW"/>
</dbReference>
<keyword evidence="5" id="KW-1185">Reference proteome</keyword>
<dbReference type="AlphaFoldDB" id="F4LK65"/>
<dbReference type="PROSITE" id="PS01276">
    <property type="entry name" value="PEPTIDASE_U32"/>
    <property type="match status" value="1"/>
</dbReference>
<gene>
    <name evidence="4" type="ordered locus">Trebr_2112</name>
</gene>
<protein>
    <submittedName>
        <fullName evidence="4">Peptidase U32</fullName>
    </submittedName>
</protein>
<sequence length="483" mass="54359">MELVAPAGNLDKLFYAYTYGADAAYIGLKRFSLRVKADNFYGNEYERIIGLKKEHPGKKLFCALNISFHNRDIDHFLAELDYFRSYPIDSFIIQDIGMVPIIRKHFPEAALHLSTQANCINREAVKMYRDLGFKRVVLGREASLNEIREIKDAVPEMELEVFAHGAMCIAYSGRCLMSAYLTGRSANGGFCSHSCRWEYGVRANLPQSGALALEEKERPGEYFPVFEGEDFTAVLSSKDLCMIDHLDDMKKAGVDSLKIEGRMKSIYYVALVTRAYRKALDALEGRITSEAADPFVRELYNASHREFGTGFFYSREDADKTTVGASDSPYELSAALGNRLSETRERLVFTRAAETAARRKAETEALHPAARAAREADYAAHPEKRPPVVQPRAGWHFYEYDSMNKISAPSCGGARETRLEFISPDCAALRTERGEYELVDPETGEIMQWVCHGHPCLLYTALPIEKGMLVRAENPLFGKPQGR</sequence>
<dbReference type="MEROPS" id="U32.002"/>
<keyword evidence="2" id="KW-0378">Hydrolase</keyword>
<reference evidence="5" key="1">
    <citation type="submission" date="2011-04" db="EMBL/GenBank/DDBJ databases">
        <title>The complete genome of Treponema brennaborense DSM 12168.</title>
        <authorList>
            <person name="Lucas S."/>
            <person name="Han J."/>
            <person name="Lapidus A."/>
            <person name="Bruce D."/>
            <person name="Goodwin L."/>
            <person name="Pitluck S."/>
            <person name="Peters L."/>
            <person name="Kyrpides N."/>
            <person name="Mavromatis K."/>
            <person name="Ivanova N."/>
            <person name="Mikhailova N."/>
            <person name="Pagani I."/>
            <person name="Teshima H."/>
            <person name="Detter J.C."/>
            <person name="Tapia R."/>
            <person name="Han C."/>
            <person name="Land M."/>
            <person name="Hauser L."/>
            <person name="Markowitz V."/>
            <person name="Cheng J.-F."/>
            <person name="Hugenholtz P."/>
            <person name="Woyke T."/>
            <person name="Wu D."/>
            <person name="Gronow S."/>
            <person name="Wellnitz S."/>
            <person name="Brambilla E."/>
            <person name="Klenk H.-P."/>
            <person name="Eisen J.A."/>
        </authorList>
    </citation>
    <scope>NUCLEOTIDE SEQUENCE [LARGE SCALE GENOMIC DNA]</scope>
    <source>
        <strain evidence="5">DSM 12168 / CIP 105900 / DD5/3</strain>
    </source>
</reference>
<evidence type="ECO:0000313" key="4">
    <source>
        <dbReference type="EMBL" id="AEE17527.1"/>
    </source>
</evidence>
<evidence type="ECO:0000256" key="2">
    <source>
        <dbReference type="ARBA" id="ARBA00022801"/>
    </source>
</evidence>
<dbReference type="RefSeq" id="WP_013759230.1">
    <property type="nucleotide sequence ID" value="NC_015500.1"/>
</dbReference>
<dbReference type="STRING" id="906968.Trebr_2112"/>
<dbReference type="OrthoDB" id="9807498at2"/>
<dbReference type="InterPro" id="IPR058240">
    <property type="entry name" value="rSAM_sf"/>
</dbReference>
<evidence type="ECO:0000313" key="5">
    <source>
        <dbReference type="Proteomes" id="UP000006546"/>
    </source>
</evidence>
<evidence type="ECO:0000256" key="1">
    <source>
        <dbReference type="ARBA" id="ARBA00022670"/>
    </source>
</evidence>
<dbReference type="PANTHER" id="PTHR30217:SF6">
    <property type="entry name" value="TRNA HYDROXYLATION PROTEIN P"/>
    <property type="match status" value="1"/>
</dbReference>
<dbReference type="InterPro" id="IPR051454">
    <property type="entry name" value="RNA/ubiquinone_mod_enzymes"/>
</dbReference>
<organism evidence="4 5">
    <name type="scientific">Treponema brennaborense (strain DSM 12168 / CIP 105900 / DD5/3)</name>
    <dbReference type="NCBI Taxonomy" id="906968"/>
    <lineage>
        <taxon>Bacteria</taxon>
        <taxon>Pseudomonadati</taxon>
        <taxon>Spirochaetota</taxon>
        <taxon>Spirochaetia</taxon>
        <taxon>Spirochaetales</taxon>
        <taxon>Treponemataceae</taxon>
        <taxon>Treponema</taxon>
    </lineage>
</organism>